<accession>A0A9W6WM45</accession>
<sequence length="270" mass="30478">MYPKINHMEVSSSSINSGSPPTQNPTNFQQGASSLTATLSSTSVLSQYSSSSASNIVSPLVKTLEYIGAKSPDTPCASSVGYKLRKLIAAEKKALKRKHEFMNSISNWIQGLENEDNKQTLVEFNRILEIQSRLEEESIRKLENLNLQLSHVSQREIKSKELKQKRAKTFKQLRDQERKTGENQAIHLARETLEELNVSIEVVNDQLVRSIDSSLKAALVDYVLDAQNVSNSIQNSCNDFFSYLNTAGCYESKSYQYYCRKQDSHVELKN</sequence>
<name>A0A9W6WM45_AMBMO</name>
<dbReference type="OrthoDB" id="4096569at2759"/>
<dbReference type="Proteomes" id="UP001165063">
    <property type="component" value="Unassembled WGS sequence"/>
</dbReference>
<evidence type="ECO:0000256" key="1">
    <source>
        <dbReference type="SAM" id="MobiDB-lite"/>
    </source>
</evidence>
<dbReference type="AlphaFoldDB" id="A0A9W6WM45"/>
<dbReference type="InterPro" id="IPR027267">
    <property type="entry name" value="AH/BAR_dom_sf"/>
</dbReference>
<evidence type="ECO:0000313" key="2">
    <source>
        <dbReference type="EMBL" id="GME85751.1"/>
    </source>
</evidence>
<reference evidence="2" key="1">
    <citation type="submission" date="2023-04" db="EMBL/GenBank/DDBJ databases">
        <title>Ambrosiozyma monospora NBRC 1965.</title>
        <authorList>
            <person name="Ichikawa N."/>
            <person name="Sato H."/>
            <person name="Tonouchi N."/>
        </authorList>
    </citation>
    <scope>NUCLEOTIDE SEQUENCE</scope>
    <source>
        <strain evidence="2">NBRC 1965</strain>
    </source>
</reference>
<gene>
    <name evidence="2" type="ORF">Amon01_001019100</name>
</gene>
<evidence type="ECO:0000313" key="3">
    <source>
        <dbReference type="Proteomes" id="UP001165063"/>
    </source>
</evidence>
<dbReference type="EMBL" id="BSXU01018839">
    <property type="protein sequence ID" value="GME85751.1"/>
    <property type="molecule type" value="Genomic_DNA"/>
</dbReference>
<feature type="region of interest" description="Disordered" evidence="1">
    <location>
        <begin position="1"/>
        <end position="30"/>
    </location>
</feature>
<feature type="compositionally biased region" description="Polar residues" evidence="1">
    <location>
        <begin position="20"/>
        <end position="30"/>
    </location>
</feature>
<keyword evidence="3" id="KW-1185">Reference proteome</keyword>
<comment type="caution">
    <text evidence="2">The sequence shown here is derived from an EMBL/GenBank/DDBJ whole genome shotgun (WGS) entry which is preliminary data.</text>
</comment>
<protein>
    <submittedName>
        <fullName evidence="2">Unnamed protein product</fullName>
    </submittedName>
</protein>
<dbReference type="Gene3D" id="1.20.1270.60">
    <property type="entry name" value="Arfaptin homology (AH) domain/BAR domain"/>
    <property type="match status" value="1"/>
</dbReference>
<proteinExistence type="predicted"/>
<organism evidence="2 3">
    <name type="scientific">Ambrosiozyma monospora</name>
    <name type="common">Yeast</name>
    <name type="synonym">Endomycopsis monosporus</name>
    <dbReference type="NCBI Taxonomy" id="43982"/>
    <lineage>
        <taxon>Eukaryota</taxon>
        <taxon>Fungi</taxon>
        <taxon>Dikarya</taxon>
        <taxon>Ascomycota</taxon>
        <taxon>Saccharomycotina</taxon>
        <taxon>Pichiomycetes</taxon>
        <taxon>Pichiales</taxon>
        <taxon>Pichiaceae</taxon>
        <taxon>Ambrosiozyma</taxon>
    </lineage>
</organism>